<dbReference type="Proteomes" id="UP001165160">
    <property type="component" value="Unassembled WGS sequence"/>
</dbReference>
<dbReference type="SUPFAM" id="SSF49329">
    <property type="entry name" value="Cu,Zn superoxide dismutase-like"/>
    <property type="match status" value="2"/>
</dbReference>
<dbReference type="EMBL" id="BRXX01000104">
    <property type="protein sequence ID" value="GMH90235.1"/>
    <property type="molecule type" value="Genomic_DNA"/>
</dbReference>
<name>A0A9W7BQ07_9STRA</name>
<evidence type="ECO:0000256" key="1">
    <source>
        <dbReference type="SAM" id="Phobius"/>
    </source>
</evidence>
<dbReference type="AlphaFoldDB" id="A0A9W7BQ07"/>
<keyword evidence="1" id="KW-0472">Membrane</keyword>
<evidence type="ECO:0008006" key="4">
    <source>
        <dbReference type="Google" id="ProtNLM"/>
    </source>
</evidence>
<keyword evidence="1" id="KW-0812">Transmembrane</keyword>
<evidence type="ECO:0000313" key="3">
    <source>
        <dbReference type="Proteomes" id="UP001165160"/>
    </source>
</evidence>
<dbReference type="GO" id="GO:0046872">
    <property type="term" value="F:metal ion binding"/>
    <property type="evidence" value="ECO:0007669"/>
    <property type="project" value="InterPro"/>
</dbReference>
<proteinExistence type="predicted"/>
<protein>
    <recommendedName>
        <fullName evidence="4">Superoxide dismutase copper/zinc binding domain-containing protein</fullName>
    </recommendedName>
</protein>
<keyword evidence="3" id="KW-1185">Reference proteome</keyword>
<organism evidence="2 3">
    <name type="scientific">Triparma verrucosa</name>
    <dbReference type="NCBI Taxonomy" id="1606542"/>
    <lineage>
        <taxon>Eukaryota</taxon>
        <taxon>Sar</taxon>
        <taxon>Stramenopiles</taxon>
        <taxon>Ochrophyta</taxon>
        <taxon>Bolidophyceae</taxon>
        <taxon>Parmales</taxon>
        <taxon>Triparmaceae</taxon>
        <taxon>Triparma</taxon>
    </lineage>
</organism>
<evidence type="ECO:0000313" key="2">
    <source>
        <dbReference type="EMBL" id="GMH90235.1"/>
    </source>
</evidence>
<dbReference type="InterPro" id="IPR036423">
    <property type="entry name" value="SOD-like_Cu/Zn_dom_sf"/>
</dbReference>
<sequence>MPGVALAKMSAYPGYVGPLKPSGFVHLTESAANTITMTPFVTGLETNVQGGFHVHDVSNTEEAECETAGVGGHYNDILSESDVWASSPKYSTDEDGISNHWARSSTSGFSLNGDTMPVSGKAVVMHSADGEKVACGMISLKTRLEVAILSKLPSYEGDVNTQGVAIFEVLEDKTLQGLVEISGHSATPAAVHIHEGFDCSKKHGNGGGHLASEGKTDAWSANGSVTVETETGIGSAEIIIPYDATVGEFTYDVGPLNIHSRAVVVHEAGGARVGCGILTNFGADKTTENPMNQTNPGALEVVLAVVAIGIMLGVLFAMYKQHVRAKKNKNLSEEDVELRQHSNTMI</sequence>
<reference evidence="3" key="1">
    <citation type="journal article" date="2023" name="Commun. Biol.">
        <title>Genome analysis of Parmales, the sister group of diatoms, reveals the evolutionary specialization of diatoms from phago-mixotrophs to photoautotrophs.</title>
        <authorList>
            <person name="Ban H."/>
            <person name="Sato S."/>
            <person name="Yoshikawa S."/>
            <person name="Yamada K."/>
            <person name="Nakamura Y."/>
            <person name="Ichinomiya M."/>
            <person name="Sato N."/>
            <person name="Blanc-Mathieu R."/>
            <person name="Endo H."/>
            <person name="Kuwata A."/>
            <person name="Ogata H."/>
        </authorList>
    </citation>
    <scope>NUCLEOTIDE SEQUENCE [LARGE SCALE GENOMIC DNA]</scope>
    <source>
        <strain evidence="3">NIES 3699</strain>
    </source>
</reference>
<dbReference type="Gene3D" id="2.60.40.200">
    <property type="entry name" value="Superoxide dismutase, copper/zinc binding domain"/>
    <property type="match status" value="2"/>
</dbReference>
<gene>
    <name evidence="2" type="ORF">TrVE_jg4773</name>
</gene>
<feature type="transmembrane region" description="Helical" evidence="1">
    <location>
        <begin position="297"/>
        <end position="319"/>
    </location>
</feature>
<keyword evidence="1" id="KW-1133">Transmembrane helix</keyword>
<comment type="caution">
    <text evidence="2">The sequence shown here is derived from an EMBL/GenBank/DDBJ whole genome shotgun (WGS) entry which is preliminary data.</text>
</comment>
<dbReference type="GO" id="GO:0006801">
    <property type="term" value="P:superoxide metabolic process"/>
    <property type="evidence" value="ECO:0007669"/>
    <property type="project" value="InterPro"/>
</dbReference>
<accession>A0A9W7BQ07</accession>